<keyword evidence="1" id="KW-1133">Transmembrane helix</keyword>
<proteinExistence type="predicted"/>
<evidence type="ECO:0000313" key="3">
    <source>
        <dbReference type="Proteomes" id="UP000198589"/>
    </source>
</evidence>
<evidence type="ECO:0008006" key="4">
    <source>
        <dbReference type="Google" id="ProtNLM"/>
    </source>
</evidence>
<feature type="transmembrane region" description="Helical" evidence="1">
    <location>
        <begin position="32"/>
        <end position="50"/>
    </location>
</feature>
<keyword evidence="1" id="KW-0472">Membrane</keyword>
<keyword evidence="1" id="KW-0812">Transmembrane</keyword>
<evidence type="ECO:0000256" key="1">
    <source>
        <dbReference type="SAM" id="Phobius"/>
    </source>
</evidence>
<name>A0A1I2GBS6_9ACTN</name>
<dbReference type="Proteomes" id="UP000198589">
    <property type="component" value="Unassembled WGS sequence"/>
</dbReference>
<gene>
    <name evidence="2" type="ORF">SAMN05216574_10997</name>
</gene>
<dbReference type="InterPro" id="IPR021218">
    <property type="entry name" value="DUF2784"/>
</dbReference>
<dbReference type="RefSeq" id="WP_092199115.1">
    <property type="nucleotide sequence ID" value="NZ_FOND01000009.1"/>
</dbReference>
<evidence type="ECO:0000313" key="2">
    <source>
        <dbReference type="EMBL" id="SFF14387.1"/>
    </source>
</evidence>
<keyword evidence="3" id="KW-1185">Reference proteome</keyword>
<protein>
    <recommendedName>
        <fullName evidence="4">DUF2784 domain-containing protein</fullName>
    </recommendedName>
</protein>
<dbReference type="EMBL" id="FOND01000009">
    <property type="protein sequence ID" value="SFF14387.1"/>
    <property type="molecule type" value="Genomic_DNA"/>
</dbReference>
<accession>A0A1I2GBS6</accession>
<dbReference type="AlphaFoldDB" id="A0A1I2GBS6"/>
<feature type="transmembrane region" description="Helical" evidence="1">
    <location>
        <begin position="6"/>
        <end position="25"/>
    </location>
</feature>
<organism evidence="2 3">
    <name type="scientific">Blastococcus tunisiensis</name>
    <dbReference type="NCBI Taxonomy" id="1798228"/>
    <lineage>
        <taxon>Bacteria</taxon>
        <taxon>Bacillati</taxon>
        <taxon>Actinomycetota</taxon>
        <taxon>Actinomycetes</taxon>
        <taxon>Geodermatophilales</taxon>
        <taxon>Geodermatophilaceae</taxon>
        <taxon>Blastococcus</taxon>
    </lineage>
</organism>
<dbReference type="Pfam" id="PF10861">
    <property type="entry name" value="DUF2784"/>
    <property type="match status" value="1"/>
</dbReference>
<dbReference type="STRING" id="1798228.SAMN05216574_10997"/>
<feature type="transmembrane region" description="Helical" evidence="1">
    <location>
        <begin position="95"/>
        <end position="114"/>
    </location>
</feature>
<dbReference type="OrthoDB" id="370375at2"/>
<sequence>MLLLADAVAVLHAGAVLFMLTGSLLALRRPGLLWLHVPVALVVLGLYLTGSDCPLTTWELALRERAGAPGYDGGFIGHYITDPLGFPIGATSTQVGVLVIAVLPNLAGYGLLVLRSRRPREHPLRSPATSR</sequence>
<reference evidence="3" key="1">
    <citation type="submission" date="2016-10" db="EMBL/GenBank/DDBJ databases">
        <authorList>
            <person name="Varghese N."/>
            <person name="Submissions S."/>
        </authorList>
    </citation>
    <scope>NUCLEOTIDE SEQUENCE [LARGE SCALE GENOMIC DNA]</scope>
    <source>
        <strain evidence="3">DSM 46838</strain>
    </source>
</reference>